<dbReference type="InterPro" id="IPR007438">
    <property type="entry name" value="DUF488"/>
</dbReference>
<dbReference type="PIRSF" id="PIRSF024492">
    <property type="entry name" value="UCP024492"/>
    <property type="match status" value="1"/>
</dbReference>
<organism evidence="1 2">
    <name type="scientific">Frigidibacter mobilis</name>
    <dbReference type="NCBI Taxonomy" id="1335048"/>
    <lineage>
        <taxon>Bacteria</taxon>
        <taxon>Pseudomonadati</taxon>
        <taxon>Pseudomonadota</taxon>
        <taxon>Alphaproteobacteria</taxon>
        <taxon>Rhodobacterales</taxon>
        <taxon>Paracoccaceae</taxon>
        <taxon>Frigidibacter</taxon>
    </lineage>
</organism>
<dbReference type="PANTHER" id="PTHR39337:SF1">
    <property type="entry name" value="BLR5642 PROTEIN"/>
    <property type="match status" value="1"/>
</dbReference>
<proteinExistence type="predicted"/>
<keyword evidence="2" id="KW-1185">Reference proteome</keyword>
<evidence type="ECO:0000313" key="1">
    <source>
        <dbReference type="EMBL" id="AMY69857.1"/>
    </source>
</evidence>
<accession>A0A159Z3X8</accession>
<dbReference type="STRING" id="1335048.AKL17_2614"/>
<protein>
    <recommendedName>
        <fullName evidence="3">DUF488 domain-containing protein</fullName>
    </recommendedName>
</protein>
<dbReference type="EMBL" id="CP012661">
    <property type="protein sequence ID" value="AMY69857.1"/>
    <property type="molecule type" value="Genomic_DNA"/>
</dbReference>
<dbReference type="KEGG" id="daa:AKL17_2614"/>
<dbReference type="PATRIC" id="fig|1335048.3.peg.2726"/>
<evidence type="ECO:0008006" key="3">
    <source>
        <dbReference type="Google" id="ProtNLM"/>
    </source>
</evidence>
<dbReference type="Proteomes" id="UP000076128">
    <property type="component" value="Chromosome"/>
</dbReference>
<dbReference type="InterPro" id="IPR014519">
    <property type="entry name" value="UCP024492"/>
</dbReference>
<dbReference type="OrthoDB" id="9810084at2"/>
<dbReference type="AlphaFoldDB" id="A0A159Z3X8"/>
<dbReference type="RefSeq" id="WP_066813864.1">
    <property type="nucleotide sequence ID" value="NZ_CP012661.1"/>
</dbReference>
<dbReference type="PANTHER" id="PTHR39337">
    <property type="entry name" value="BLR5642 PROTEIN"/>
    <property type="match status" value="1"/>
</dbReference>
<sequence>MSVLFTVGYEGTDIDRFVRTLKAAGVRQLADVRAVAVSRKAGFSKKKLAERLADEGIRYIHFVSLGDPKPGREAARAGEYDRFRLIYGAHIRTDDAQSALMELTETVQVASTCLLCFERDPETCHRTIVAHEVSEKTGFDIFNLFADDPDRYVRNAAKLPRFHLGESLTAA</sequence>
<reference evidence="1 2" key="1">
    <citation type="submission" date="2015-09" db="EMBL/GenBank/DDBJ databases">
        <title>Complete genome sequence of Defluviimonas alba cai42t isolated from an oilfield in Xinjiang.</title>
        <authorList>
            <person name="Geng S."/>
            <person name="Pan X."/>
            <person name="Wu X."/>
        </authorList>
    </citation>
    <scope>NUCLEOTIDE SEQUENCE [LARGE SCALE GENOMIC DNA]</scope>
    <source>
        <strain evidence="2">cai42</strain>
    </source>
</reference>
<gene>
    <name evidence="1" type="ORF">AKL17_2614</name>
</gene>
<evidence type="ECO:0000313" key="2">
    <source>
        <dbReference type="Proteomes" id="UP000076128"/>
    </source>
</evidence>
<dbReference type="Pfam" id="PF04343">
    <property type="entry name" value="DUF488"/>
    <property type="match status" value="1"/>
</dbReference>
<name>A0A159Z3X8_9RHOB</name>